<reference evidence="5 6" key="1">
    <citation type="journal article" date="2015" name="Nature">
        <title>rRNA introns, odd ribosomes, and small enigmatic genomes across a large radiation of phyla.</title>
        <authorList>
            <person name="Brown C.T."/>
            <person name="Hug L.A."/>
            <person name="Thomas B.C."/>
            <person name="Sharon I."/>
            <person name="Castelle C.J."/>
            <person name="Singh A."/>
            <person name="Wilkins M.J."/>
            <person name="Williams K.H."/>
            <person name="Banfield J.F."/>
        </authorList>
    </citation>
    <scope>NUCLEOTIDE SEQUENCE [LARGE SCALE GENOMIC DNA]</scope>
</reference>
<evidence type="ECO:0000256" key="2">
    <source>
        <dbReference type="ARBA" id="ARBA00023002"/>
    </source>
</evidence>
<dbReference type="Proteomes" id="UP000034022">
    <property type="component" value="Unassembled WGS sequence"/>
</dbReference>
<keyword evidence="3" id="KW-0285">Flavoprotein</keyword>
<proteinExistence type="inferred from homology"/>
<feature type="binding site" evidence="3">
    <location>
        <begin position="468"/>
        <end position="469"/>
    </location>
    <ligand>
        <name>substrate</name>
    </ligand>
</feature>
<dbReference type="InterPro" id="IPR049622">
    <property type="entry name" value="Dihydroorotate_DH_I"/>
</dbReference>
<feature type="binding site" evidence="3">
    <location>
        <position position="298"/>
    </location>
    <ligand>
        <name>FMN</name>
        <dbReference type="ChEBI" id="CHEBI:58210"/>
    </ligand>
</feature>
<feature type="binding site" evidence="3">
    <location>
        <begin position="346"/>
        <end position="350"/>
    </location>
    <ligand>
        <name>substrate</name>
    </ligand>
</feature>
<dbReference type="InterPro" id="IPR050353">
    <property type="entry name" value="PyrK_electron_transfer"/>
</dbReference>
<dbReference type="PANTHER" id="PTHR43513:SF3">
    <property type="entry name" value="DIHYDROOROTATE DEHYDROGENASE B (NAD(+)), ELECTRON TRANSFER SUBUNIT-RELATED"/>
    <property type="match status" value="1"/>
</dbReference>
<dbReference type="Pfam" id="PF10418">
    <property type="entry name" value="DHODB_Fe-S_bind"/>
    <property type="match status" value="1"/>
</dbReference>
<feature type="binding site" evidence="3">
    <location>
        <position position="322"/>
    </location>
    <ligand>
        <name>substrate</name>
    </ligand>
</feature>
<protein>
    <recommendedName>
        <fullName evidence="3">Dihydroorotate dehydrogenase</fullName>
        <shortName evidence="3">DHOD</shortName>
        <shortName evidence="3">DHODase</shortName>
        <shortName evidence="3">DHOdehase</shortName>
        <ecNumber evidence="3">1.3.-.-</ecNumber>
    </recommendedName>
</protein>
<dbReference type="HAMAP" id="MF_00224">
    <property type="entry name" value="DHO_dh_type1"/>
    <property type="match status" value="1"/>
</dbReference>
<evidence type="ECO:0000256" key="3">
    <source>
        <dbReference type="HAMAP-Rule" id="MF_00224"/>
    </source>
</evidence>
<dbReference type="InterPro" id="IPR013785">
    <property type="entry name" value="Aldolase_TIM"/>
</dbReference>
<feature type="active site" description="Nucleophile" evidence="3">
    <location>
        <position position="406"/>
    </location>
</feature>
<sequence>MEKNHRAIVKKCELERTGSDVVLLEMEIIGDQKFSAGPGQFILLEPKYDRSVMPRPFSIVEIEDNVISVLIKMVGENTRAYSELKPGDKIGFTGPLGAEIEIDYDAENIIVVGAGSGVASLVLLAKRLKDEEKHVKVILGAKNMSQISGVGFFEKYGICFSTITETEGEHKGYITDLLLEENLKYEFGSVTIVACGPRSMLKRVSEICDFSDNTCLVIFEEVMACGTGSCKGCAIFGNDGSVKHVCTDGPAFSNLWIDWDKLIPKAGNERKTIYVPALEGMKSRLKDLLLEYPTMNSSGCLGIEVLEQGLFDISKLGVLVTKGVTVLPRAGNVMPRICETPAGMINSIGLENVGLERFVDDELPRWLSLGKPVFVNISGFSIDEYITLAKAIDKTDAAGIEINISCPNLQHGGVAFGVDPNIAQAITNEVCNVTNKIVIVKLTPNVTDIVEIAKEVVKGGADAISLINTVQAMSINPFTLRSKIGAIFGGLSGPAIRPIAVRMVHQIRKARLKVPIIGMGGIEDGESAAEFFIAGANLVAVGTGGFGNHQIFSEINDKLEKIIRHHGFTSITQLVGSLETS</sequence>
<dbReference type="PANTHER" id="PTHR43513">
    <property type="entry name" value="DIHYDROOROTATE DEHYDROGENASE B (NAD(+)), ELECTRON TRANSFER SUBUNIT"/>
    <property type="match status" value="1"/>
</dbReference>
<keyword evidence="3" id="KW-0288">FMN</keyword>
<dbReference type="Pfam" id="PF01180">
    <property type="entry name" value="DHO_dh"/>
    <property type="match status" value="1"/>
</dbReference>
<comment type="similarity">
    <text evidence="3">Belongs to the dihydroorotate dehydrogenase family. Type 1 subfamily.</text>
</comment>
<gene>
    <name evidence="3" type="primary">pyrD</name>
    <name evidence="5" type="ORF">US91_C0016G0003</name>
</gene>
<dbReference type="InterPro" id="IPR033888">
    <property type="entry name" value="DHOD_1B"/>
</dbReference>
<dbReference type="InterPro" id="IPR005720">
    <property type="entry name" value="Dihydroorotate_DH_cat"/>
</dbReference>
<dbReference type="InterPro" id="IPR017927">
    <property type="entry name" value="FAD-bd_FR_type"/>
</dbReference>
<dbReference type="GO" id="GO:0004152">
    <property type="term" value="F:dihydroorotate dehydrogenase activity"/>
    <property type="evidence" value="ECO:0007669"/>
    <property type="project" value="UniProtKB-UniRule"/>
</dbReference>
<comment type="caution">
    <text evidence="5">The sequence shown here is derived from an EMBL/GenBank/DDBJ whole genome shotgun (WGS) entry which is preliminary data.</text>
</comment>
<dbReference type="EMBL" id="LBUU01000016">
    <property type="protein sequence ID" value="KKQ69095.1"/>
    <property type="molecule type" value="Genomic_DNA"/>
</dbReference>
<dbReference type="NCBIfam" id="NF005574">
    <property type="entry name" value="PRK07259.1"/>
    <property type="match status" value="1"/>
</dbReference>
<comment type="catalytic activity">
    <reaction evidence="3">
        <text>(S)-dihydroorotate + A = orotate + AH2</text>
        <dbReference type="Rhea" id="RHEA:18073"/>
        <dbReference type="ChEBI" id="CHEBI:13193"/>
        <dbReference type="ChEBI" id="CHEBI:17499"/>
        <dbReference type="ChEBI" id="CHEBI:30839"/>
        <dbReference type="ChEBI" id="CHEBI:30864"/>
    </reaction>
</comment>
<dbReference type="AlphaFoldDB" id="A0A0G0K0Z4"/>
<keyword evidence="3" id="KW-0963">Cytoplasm</keyword>
<feature type="binding site" evidence="3">
    <location>
        <position position="403"/>
    </location>
    <ligand>
        <name>FMN</name>
        <dbReference type="ChEBI" id="CHEBI:58210"/>
    </ligand>
</feature>
<dbReference type="Gene3D" id="3.20.20.70">
    <property type="entry name" value="Aldolase class I"/>
    <property type="match status" value="1"/>
</dbReference>
<feature type="binding site" evidence="3">
    <location>
        <position position="467"/>
    </location>
    <ligand>
        <name>FMN</name>
        <dbReference type="ChEBI" id="CHEBI:58210"/>
    </ligand>
</feature>
<dbReference type="CDD" id="cd04740">
    <property type="entry name" value="DHOD_1B_like"/>
    <property type="match status" value="1"/>
</dbReference>
<dbReference type="Gene3D" id="2.10.240.10">
    <property type="entry name" value="Dihydroorotate dehydrogenase, electron transfer subunit"/>
    <property type="match status" value="1"/>
</dbReference>
<dbReference type="GO" id="GO:0044205">
    <property type="term" value="P:'de novo' UMP biosynthetic process"/>
    <property type="evidence" value="ECO:0007669"/>
    <property type="project" value="UniProtKB-UniRule"/>
</dbReference>
<feature type="domain" description="FAD-binding FR-type" evidence="4">
    <location>
        <begin position="2"/>
        <end position="102"/>
    </location>
</feature>
<dbReference type="SUPFAM" id="SSF52343">
    <property type="entry name" value="Ferredoxin reductase-like, C-terminal NADP-linked domain"/>
    <property type="match status" value="1"/>
</dbReference>
<comment type="subcellular location">
    <subcellularLocation>
        <location evidence="3">Cytoplasm</location>
    </subcellularLocation>
</comment>
<feature type="binding site" evidence="3">
    <location>
        <position position="403"/>
    </location>
    <ligand>
        <name>substrate</name>
    </ligand>
</feature>
<dbReference type="InterPro" id="IPR017938">
    <property type="entry name" value="Riboflavin_synthase-like_b-brl"/>
</dbReference>
<feature type="binding site" evidence="3">
    <location>
        <position position="493"/>
    </location>
    <ligand>
        <name>FMN</name>
        <dbReference type="ChEBI" id="CHEBI:58210"/>
    </ligand>
</feature>
<comment type="cofactor">
    <cofactor evidence="3">
        <name>FMN</name>
        <dbReference type="ChEBI" id="CHEBI:58210"/>
    </cofactor>
    <text evidence="3">Binds 1 FMN per subunit.</text>
</comment>
<name>A0A0G0K0Z4_9BACT</name>
<dbReference type="GO" id="GO:0005737">
    <property type="term" value="C:cytoplasm"/>
    <property type="evidence" value="ECO:0007669"/>
    <property type="project" value="UniProtKB-SubCell"/>
</dbReference>
<dbReference type="SUPFAM" id="SSF63380">
    <property type="entry name" value="Riboflavin synthase domain-like"/>
    <property type="match status" value="1"/>
</dbReference>
<dbReference type="InterPro" id="IPR024920">
    <property type="entry name" value="Dihydroorotate_DH_1"/>
</dbReference>
<dbReference type="InterPro" id="IPR039261">
    <property type="entry name" value="FNR_nucleotide-bd"/>
</dbReference>
<dbReference type="PROSITE" id="PS00912">
    <property type="entry name" value="DHODEHASE_2"/>
    <property type="match status" value="1"/>
</dbReference>
<evidence type="ECO:0000259" key="4">
    <source>
        <dbReference type="PROSITE" id="PS51384"/>
    </source>
</evidence>
<keyword evidence="2 3" id="KW-0560">Oxidoreductase</keyword>
<evidence type="ECO:0000313" key="6">
    <source>
        <dbReference type="Proteomes" id="UP000034022"/>
    </source>
</evidence>
<dbReference type="InterPro" id="IPR019480">
    <property type="entry name" value="Dihydroorotate_DH_Fe-S-bd"/>
</dbReference>
<dbReference type="UniPathway" id="UPA00070"/>
<dbReference type="NCBIfam" id="TIGR01037">
    <property type="entry name" value="pyrD_sub1_fam"/>
    <property type="match status" value="1"/>
</dbReference>
<accession>A0A0G0K0Z4</accession>
<dbReference type="PROSITE" id="PS51384">
    <property type="entry name" value="FAD_FR"/>
    <property type="match status" value="1"/>
</dbReference>
<dbReference type="InterPro" id="IPR037117">
    <property type="entry name" value="Dihydroorotate_DH_ele_sf"/>
</dbReference>
<organism evidence="5 6">
    <name type="scientific">Candidatus Falkowbacteria bacterium GW2011_GWE1_38_31</name>
    <dbReference type="NCBI Taxonomy" id="1618638"/>
    <lineage>
        <taxon>Bacteria</taxon>
        <taxon>Candidatus Falkowiibacteriota</taxon>
    </lineage>
</organism>
<comment type="function">
    <text evidence="3">Catalyzes the conversion of dihydroorotate to orotate.</text>
</comment>
<dbReference type="SUPFAM" id="SSF51395">
    <property type="entry name" value="FMN-linked oxidoreductases"/>
    <property type="match status" value="1"/>
</dbReference>
<evidence type="ECO:0000256" key="1">
    <source>
        <dbReference type="ARBA" id="ARBA00004725"/>
    </source>
</evidence>
<feature type="binding site" evidence="3">
    <location>
        <position position="376"/>
    </location>
    <ligand>
        <name>FMN</name>
        <dbReference type="ChEBI" id="CHEBI:58210"/>
    </ligand>
</feature>
<dbReference type="InterPro" id="IPR001295">
    <property type="entry name" value="Dihydroorotate_DH_CS"/>
</dbReference>
<dbReference type="PATRIC" id="fig|1618638.3.peg.1257"/>
<evidence type="ECO:0000313" key="5">
    <source>
        <dbReference type="EMBL" id="KKQ69095.1"/>
    </source>
</evidence>
<dbReference type="Gene3D" id="3.40.50.80">
    <property type="entry name" value="Nucleotide-binding domain of ferredoxin-NADP reductase (FNR) module"/>
    <property type="match status" value="1"/>
</dbReference>
<dbReference type="EC" id="1.3.-.-" evidence="3"/>
<dbReference type="PROSITE" id="PS00911">
    <property type="entry name" value="DHODEHASE_1"/>
    <property type="match status" value="1"/>
</dbReference>
<dbReference type="GO" id="GO:0006207">
    <property type="term" value="P:'de novo' pyrimidine nucleobase biosynthetic process"/>
    <property type="evidence" value="ECO:0007669"/>
    <property type="project" value="InterPro"/>
</dbReference>
<keyword evidence="3" id="KW-0665">Pyrimidine biosynthesis</keyword>
<feature type="binding site" evidence="3">
    <location>
        <begin position="542"/>
        <end position="543"/>
    </location>
    <ligand>
        <name>FMN</name>
        <dbReference type="ChEBI" id="CHEBI:58210"/>
    </ligand>
</feature>
<feature type="binding site" evidence="3">
    <location>
        <begin position="520"/>
        <end position="521"/>
    </location>
    <ligand>
        <name>FMN</name>
        <dbReference type="ChEBI" id="CHEBI:58210"/>
    </ligand>
</feature>
<comment type="pathway">
    <text evidence="1 3">Pyrimidine metabolism; UMP biosynthesis via de novo pathway.</text>
</comment>
<feature type="binding site" evidence="3">
    <location>
        <begin position="322"/>
        <end position="323"/>
    </location>
    <ligand>
        <name>FMN</name>
        <dbReference type="ChEBI" id="CHEBI:58210"/>
    </ligand>
</feature>
<dbReference type="Gene3D" id="2.40.30.10">
    <property type="entry name" value="Translation factors"/>
    <property type="match status" value="1"/>
</dbReference>
<feature type="binding site" evidence="3">
    <location>
        <position position="441"/>
    </location>
    <ligand>
        <name>FMN</name>
        <dbReference type="ChEBI" id="CHEBI:58210"/>
    </ligand>
</feature>